<feature type="signal peptide" evidence="1">
    <location>
        <begin position="1"/>
        <end position="28"/>
    </location>
</feature>
<feature type="chain" id="PRO_5002110989" description="Secreted protein" evidence="1">
    <location>
        <begin position="29"/>
        <end position="115"/>
    </location>
</feature>
<keyword evidence="1" id="KW-0732">Signal</keyword>
<name>A0A0B6Z8X4_9EUPU</name>
<evidence type="ECO:0000256" key="1">
    <source>
        <dbReference type="SAM" id="SignalP"/>
    </source>
</evidence>
<evidence type="ECO:0008006" key="3">
    <source>
        <dbReference type="Google" id="ProtNLM"/>
    </source>
</evidence>
<evidence type="ECO:0000313" key="2">
    <source>
        <dbReference type="EMBL" id="CEK65054.1"/>
    </source>
</evidence>
<dbReference type="AlphaFoldDB" id="A0A0B6Z8X4"/>
<proteinExistence type="predicted"/>
<reference evidence="2" key="1">
    <citation type="submission" date="2014-12" db="EMBL/GenBank/DDBJ databases">
        <title>Insight into the proteome of Arion vulgaris.</title>
        <authorList>
            <person name="Aradska J."/>
            <person name="Bulat T."/>
            <person name="Smidak R."/>
            <person name="Sarate P."/>
            <person name="Gangsoo J."/>
            <person name="Sialana F."/>
            <person name="Bilban M."/>
            <person name="Lubec G."/>
        </authorList>
    </citation>
    <scope>NUCLEOTIDE SEQUENCE</scope>
    <source>
        <tissue evidence="2">Skin</tissue>
    </source>
</reference>
<accession>A0A0B6Z8X4</accession>
<protein>
    <recommendedName>
        <fullName evidence="3">Secreted protein</fullName>
    </recommendedName>
</protein>
<dbReference type="EMBL" id="HACG01018189">
    <property type="protein sequence ID" value="CEK65054.1"/>
    <property type="molecule type" value="Transcribed_RNA"/>
</dbReference>
<gene>
    <name evidence="2" type="primary">ORF53740</name>
</gene>
<sequence>MLGVESNRAVSWPPILFSIFFTGLVCHGSEDVEGDIYLCTRSYGSPFNLVHLRDKNSNKKTPFSDNIVLTAHSEAILQFLLNNMARACSLFSLMISVTKTVILSAKYHINNYHFK</sequence>
<organism evidence="2">
    <name type="scientific">Arion vulgaris</name>
    <dbReference type="NCBI Taxonomy" id="1028688"/>
    <lineage>
        <taxon>Eukaryota</taxon>
        <taxon>Metazoa</taxon>
        <taxon>Spiralia</taxon>
        <taxon>Lophotrochozoa</taxon>
        <taxon>Mollusca</taxon>
        <taxon>Gastropoda</taxon>
        <taxon>Heterobranchia</taxon>
        <taxon>Euthyneura</taxon>
        <taxon>Panpulmonata</taxon>
        <taxon>Eupulmonata</taxon>
        <taxon>Stylommatophora</taxon>
        <taxon>Helicina</taxon>
        <taxon>Arionoidea</taxon>
        <taxon>Arionidae</taxon>
        <taxon>Arion</taxon>
    </lineage>
</organism>